<feature type="binding site" evidence="7">
    <location>
        <position position="126"/>
    </location>
    <ligand>
        <name>substrate</name>
    </ligand>
</feature>
<dbReference type="InterPro" id="IPR011079">
    <property type="entry name" value="Ala_racemase_C"/>
</dbReference>
<reference evidence="9 10" key="1">
    <citation type="submission" date="2023-07" db="EMBL/GenBank/DDBJ databases">
        <title>Genomic Encyclopedia of Type Strains, Phase IV (KMG-IV): sequencing the most valuable type-strain genomes for metagenomic binning, comparative biology and taxonomic classification.</title>
        <authorList>
            <person name="Goeker M."/>
        </authorList>
    </citation>
    <scope>NUCLEOTIDE SEQUENCE [LARGE SCALE GENOMIC DNA]</scope>
    <source>
        <strain evidence="9 10">DSM 18695</strain>
    </source>
</reference>
<proteinExistence type="inferred from homology"/>
<evidence type="ECO:0000259" key="8">
    <source>
        <dbReference type="SMART" id="SM01005"/>
    </source>
</evidence>
<dbReference type="SMART" id="SM01005">
    <property type="entry name" value="Ala_racemase_C"/>
    <property type="match status" value="1"/>
</dbReference>
<dbReference type="EC" id="5.1.1.1" evidence="4 7"/>
<dbReference type="HAMAP" id="MF_01201">
    <property type="entry name" value="Ala_racemase"/>
    <property type="match status" value="1"/>
</dbReference>
<dbReference type="InterPro" id="IPR029066">
    <property type="entry name" value="PLP-binding_barrel"/>
</dbReference>
<evidence type="ECO:0000256" key="6">
    <source>
        <dbReference type="ARBA" id="ARBA00023235"/>
    </source>
</evidence>
<dbReference type="InterPro" id="IPR009006">
    <property type="entry name" value="Ala_racemase/Decarboxylase_C"/>
</dbReference>
<comment type="similarity">
    <text evidence="3 7">Belongs to the alanine racemase family.</text>
</comment>
<feature type="active site" description="Proton acceptor; specific for L-alanine" evidence="7">
    <location>
        <position position="237"/>
    </location>
</feature>
<evidence type="ECO:0000256" key="1">
    <source>
        <dbReference type="ARBA" id="ARBA00000316"/>
    </source>
</evidence>
<dbReference type="InterPro" id="IPR001608">
    <property type="entry name" value="Ala_racemase_N"/>
</dbReference>
<evidence type="ECO:0000313" key="10">
    <source>
        <dbReference type="Proteomes" id="UP001228905"/>
    </source>
</evidence>
<comment type="caution">
    <text evidence="9">The sequence shown here is derived from an EMBL/GenBank/DDBJ whole genome shotgun (WGS) entry which is preliminary data.</text>
</comment>
<dbReference type="CDD" id="cd00430">
    <property type="entry name" value="PLPDE_III_AR"/>
    <property type="match status" value="1"/>
</dbReference>
<dbReference type="InterPro" id="IPR020622">
    <property type="entry name" value="Ala_racemase_pyridoxalP-BS"/>
</dbReference>
<dbReference type="PANTHER" id="PTHR30511">
    <property type="entry name" value="ALANINE RACEMASE"/>
    <property type="match status" value="1"/>
</dbReference>
<dbReference type="PROSITE" id="PS00395">
    <property type="entry name" value="ALANINE_RACEMASE"/>
    <property type="match status" value="1"/>
</dbReference>
<accession>A0ABU0IPU7</accession>
<feature type="modified residue" description="N6-(pyridoxal phosphate)lysine" evidence="7">
    <location>
        <position position="34"/>
    </location>
</feature>
<dbReference type="EMBL" id="JAUSVS010000002">
    <property type="protein sequence ID" value="MDQ0464036.1"/>
    <property type="molecule type" value="Genomic_DNA"/>
</dbReference>
<evidence type="ECO:0000256" key="4">
    <source>
        <dbReference type="ARBA" id="ARBA00013089"/>
    </source>
</evidence>
<dbReference type="RefSeq" id="WP_307348404.1">
    <property type="nucleotide sequence ID" value="NZ_JAUSVS010000002.1"/>
</dbReference>
<dbReference type="PRINTS" id="PR00992">
    <property type="entry name" value="ALARACEMASE"/>
</dbReference>
<keyword evidence="10" id="KW-1185">Reference proteome</keyword>
<comment type="catalytic activity">
    <reaction evidence="1 7">
        <text>L-alanine = D-alanine</text>
        <dbReference type="Rhea" id="RHEA:20249"/>
        <dbReference type="ChEBI" id="CHEBI:57416"/>
        <dbReference type="ChEBI" id="CHEBI:57972"/>
        <dbReference type="EC" id="5.1.1.1"/>
    </reaction>
</comment>
<name>A0ABU0IPU7_9CAUL</name>
<dbReference type="Pfam" id="PF00842">
    <property type="entry name" value="Ala_racemase_C"/>
    <property type="match status" value="1"/>
</dbReference>
<evidence type="ECO:0000256" key="3">
    <source>
        <dbReference type="ARBA" id="ARBA00007880"/>
    </source>
</evidence>
<dbReference type="Proteomes" id="UP001228905">
    <property type="component" value="Unassembled WGS sequence"/>
</dbReference>
<evidence type="ECO:0000256" key="7">
    <source>
        <dbReference type="HAMAP-Rule" id="MF_01201"/>
    </source>
</evidence>
<evidence type="ECO:0000313" key="9">
    <source>
        <dbReference type="EMBL" id="MDQ0464036.1"/>
    </source>
</evidence>
<gene>
    <name evidence="9" type="ORF">QO010_001807</name>
</gene>
<feature type="active site" description="Proton acceptor; specific for D-alanine" evidence="7">
    <location>
        <position position="34"/>
    </location>
</feature>
<dbReference type="SUPFAM" id="SSF51419">
    <property type="entry name" value="PLP-binding barrel"/>
    <property type="match status" value="1"/>
</dbReference>
<evidence type="ECO:0000256" key="5">
    <source>
        <dbReference type="ARBA" id="ARBA00022898"/>
    </source>
</evidence>
<keyword evidence="5 7" id="KW-0663">Pyridoxal phosphate</keyword>
<dbReference type="PANTHER" id="PTHR30511:SF0">
    <property type="entry name" value="ALANINE RACEMASE, CATABOLIC-RELATED"/>
    <property type="match status" value="1"/>
</dbReference>
<dbReference type="SUPFAM" id="SSF50621">
    <property type="entry name" value="Alanine racemase C-terminal domain-like"/>
    <property type="match status" value="1"/>
</dbReference>
<comment type="cofactor">
    <cofactor evidence="2 7">
        <name>pyridoxal 5'-phosphate</name>
        <dbReference type="ChEBI" id="CHEBI:597326"/>
    </cofactor>
</comment>
<sequence length="344" mass="35269">MTAARLTIDLDALAANHALLRRLAGGAEVAPVVKADGYGLGAAAAARRLAAEGARSFHVARLSEGVSLRAALGPEAAIYVLDGATPGSVPALLAERLVPVLNSLEQVALWNQAGPAGLHVDTGMNRLGVRLEEAHGLAGRPCELVISHLACADEPDHALNAIQLERFQAVRALFPGVKASLANSAGVFLGPDYVFDLVRPGIALYGGGGQPGLSAVATFEVPVLQVRDVPAGETIGYGATFMAGKPLRVAILAAGYADGVLRASSPAGAVWLAGGRRRLLGRVSMDLIAVDVTDAPGVAAGDLAELFGPNLPVEDAAAAAGTLGYELLCRMAPRADRRWTPAQP</sequence>
<evidence type="ECO:0000256" key="2">
    <source>
        <dbReference type="ARBA" id="ARBA00001933"/>
    </source>
</evidence>
<comment type="pathway">
    <text evidence="7">Amino-acid biosynthesis; D-alanine biosynthesis; D-alanine from L-alanine: step 1/1.</text>
</comment>
<organism evidence="9 10">
    <name type="scientific">Caulobacter ginsengisoli</name>
    <dbReference type="NCBI Taxonomy" id="400775"/>
    <lineage>
        <taxon>Bacteria</taxon>
        <taxon>Pseudomonadati</taxon>
        <taxon>Pseudomonadota</taxon>
        <taxon>Alphaproteobacteria</taxon>
        <taxon>Caulobacterales</taxon>
        <taxon>Caulobacteraceae</taxon>
        <taxon>Caulobacter</taxon>
    </lineage>
</organism>
<protein>
    <recommendedName>
        <fullName evidence="4 7">Alanine racemase</fullName>
        <ecNumber evidence="4 7">5.1.1.1</ecNumber>
    </recommendedName>
</protein>
<dbReference type="NCBIfam" id="TIGR00492">
    <property type="entry name" value="alr"/>
    <property type="match status" value="1"/>
</dbReference>
<dbReference type="Gene3D" id="3.20.20.10">
    <property type="entry name" value="Alanine racemase"/>
    <property type="match status" value="1"/>
</dbReference>
<dbReference type="Gene3D" id="2.40.37.10">
    <property type="entry name" value="Lyase, Ornithine Decarboxylase, Chain A, domain 1"/>
    <property type="match status" value="1"/>
</dbReference>
<comment type="function">
    <text evidence="7">Catalyzes the interconversion of L-alanine and D-alanine. May also act on other amino acids.</text>
</comment>
<dbReference type="Pfam" id="PF01168">
    <property type="entry name" value="Ala_racemase_N"/>
    <property type="match status" value="1"/>
</dbReference>
<dbReference type="GO" id="GO:0008784">
    <property type="term" value="F:alanine racemase activity"/>
    <property type="evidence" value="ECO:0007669"/>
    <property type="project" value="UniProtKB-EC"/>
</dbReference>
<feature type="domain" description="Alanine racemase C-terminal" evidence="8">
    <location>
        <begin position="216"/>
        <end position="340"/>
    </location>
</feature>
<feature type="binding site" evidence="7">
    <location>
        <position position="285"/>
    </location>
    <ligand>
        <name>substrate</name>
    </ligand>
</feature>
<keyword evidence="6 7" id="KW-0413">Isomerase</keyword>
<dbReference type="InterPro" id="IPR000821">
    <property type="entry name" value="Ala_racemase"/>
</dbReference>